<evidence type="ECO:0000313" key="4">
    <source>
        <dbReference type="EMBL" id="EGT50947.1"/>
    </source>
</evidence>
<keyword evidence="2" id="KW-0732">Signal</keyword>
<dbReference type="Gene3D" id="2.60.40.10">
    <property type="entry name" value="Immunoglobulins"/>
    <property type="match status" value="3"/>
</dbReference>
<dbReference type="EMBL" id="GL380235">
    <property type="protein sequence ID" value="EGT50947.1"/>
    <property type="molecule type" value="Genomic_DNA"/>
</dbReference>
<dbReference type="InterPro" id="IPR013783">
    <property type="entry name" value="Ig-like_fold"/>
</dbReference>
<feature type="domain" description="Fibronectin type-III" evidence="3">
    <location>
        <begin position="28"/>
        <end position="135"/>
    </location>
</feature>
<evidence type="ECO:0000313" key="5">
    <source>
        <dbReference type="Proteomes" id="UP000008068"/>
    </source>
</evidence>
<accession>G0PC75</accession>
<dbReference type="AlphaFoldDB" id="G0PC75"/>
<organism evidence="5">
    <name type="scientific">Caenorhabditis brenneri</name>
    <name type="common">Nematode worm</name>
    <dbReference type="NCBI Taxonomy" id="135651"/>
    <lineage>
        <taxon>Eukaryota</taxon>
        <taxon>Metazoa</taxon>
        <taxon>Ecdysozoa</taxon>
        <taxon>Nematoda</taxon>
        <taxon>Chromadorea</taxon>
        <taxon>Rhabditida</taxon>
        <taxon>Rhabditina</taxon>
        <taxon>Rhabditomorpha</taxon>
        <taxon>Rhabditoidea</taxon>
        <taxon>Rhabditidae</taxon>
        <taxon>Peloderinae</taxon>
        <taxon>Caenorhabditis</taxon>
    </lineage>
</organism>
<dbReference type="InterPro" id="IPR036116">
    <property type="entry name" value="FN3_sf"/>
</dbReference>
<dbReference type="STRING" id="135651.G0PC75"/>
<dbReference type="Pfam" id="PF00041">
    <property type="entry name" value="fn3"/>
    <property type="match status" value="1"/>
</dbReference>
<dbReference type="PANTHER" id="PTHR46708">
    <property type="entry name" value="TENASCIN"/>
    <property type="match status" value="1"/>
</dbReference>
<dbReference type="HOGENOM" id="CLU_474284_0_0_1"/>
<dbReference type="Proteomes" id="UP000008068">
    <property type="component" value="Unassembled WGS sequence"/>
</dbReference>
<dbReference type="CDD" id="cd00063">
    <property type="entry name" value="FN3"/>
    <property type="match status" value="3"/>
</dbReference>
<dbReference type="SUPFAM" id="SSF49265">
    <property type="entry name" value="Fibronectin type III"/>
    <property type="match status" value="3"/>
</dbReference>
<dbReference type="eggNOG" id="ENOG502QRA3">
    <property type="taxonomic scope" value="Eukaryota"/>
</dbReference>
<evidence type="ECO:0000256" key="1">
    <source>
        <dbReference type="ARBA" id="ARBA00022737"/>
    </source>
</evidence>
<sequence length="575" mass="65382">MSWNLFILFFILSFAGTVDSEYLGVPNAIKDFEVSESCGESCAKVIWRSFETDTVSFKVEFVPVHDGESFFVYANGSINEEWTFFGTPSFTKEFSAQVKGLKLNETYIVRVFAVNEQGQSPPSPAVIFSLDSHPVPVQDRHFLPNAPQKLGLSLDFTNGTKVTWEKVKYREDQTYTMSPIEYIIRYGDNKNTSLWKELKTNETWIVLDDLKNGTVYSAYVVAQEENRTSNRSYTIPIMPGEDMTGLPEPVLTIEPADKNGVFAPGDSITLKFHNGEPFFVFASNIIEQFNMKYYGARSMKKEFTAEVKGLKVNETYVVRVFALNERGQSPPSPALIYSLDPNWVSCKDRHSLPTAPQWLRTYLGIRQGIEFEWDVVTHREDGTLIRSPIEYNVHIFQYGDDKKPSLWKELWTNLTWIELDDLKKGIVYSAYVVAREKNSTSMRSYTSPIMSGEDMTGLPEPILTIEPADKNGVFAPGDSMTFKCSLPPNTNPVAEIVLILGRRVERKKFEYGSPFTFNATADKDVDTADCYVNVWERGARKSYISWKVKEETLDDEHLQKELIGANETVTSFKSI</sequence>
<keyword evidence="5" id="KW-1185">Reference proteome</keyword>
<feature type="chain" id="PRO_5003407247" description="Fibronectin type-III domain-containing protein" evidence="2">
    <location>
        <begin position="21"/>
        <end position="575"/>
    </location>
</feature>
<proteinExistence type="predicted"/>
<dbReference type="InterPro" id="IPR003961">
    <property type="entry name" value="FN3_dom"/>
</dbReference>
<feature type="signal peptide" evidence="2">
    <location>
        <begin position="1"/>
        <end position="20"/>
    </location>
</feature>
<dbReference type="SMART" id="SM00060">
    <property type="entry name" value="FN3"/>
    <property type="match status" value="4"/>
</dbReference>
<name>G0PC75_CAEBE</name>
<dbReference type="InterPro" id="IPR050991">
    <property type="entry name" value="ECM_Regulatory_Proteins"/>
</dbReference>
<evidence type="ECO:0000259" key="3">
    <source>
        <dbReference type="PROSITE" id="PS50853"/>
    </source>
</evidence>
<protein>
    <recommendedName>
        <fullName evidence="3">Fibronectin type-III domain-containing protein</fullName>
    </recommendedName>
</protein>
<dbReference type="PROSITE" id="PS50853">
    <property type="entry name" value="FN3"/>
    <property type="match status" value="3"/>
</dbReference>
<dbReference type="InParanoid" id="G0PC75"/>
<feature type="domain" description="Fibronectin type-III" evidence="3">
    <location>
        <begin position="146"/>
        <end position="242"/>
    </location>
</feature>
<dbReference type="OrthoDB" id="5843172at2759"/>
<reference evidence="5" key="1">
    <citation type="submission" date="2011-07" db="EMBL/GenBank/DDBJ databases">
        <authorList>
            <consortium name="Caenorhabditis brenneri Sequencing and Analysis Consortium"/>
            <person name="Wilson R.K."/>
        </authorList>
    </citation>
    <scope>NUCLEOTIDE SEQUENCE [LARGE SCALE GENOMIC DNA]</scope>
    <source>
        <strain evidence="5">PB2801</strain>
    </source>
</reference>
<gene>
    <name evidence="4" type="ORF">CAEBREN_28647</name>
</gene>
<evidence type="ECO:0000256" key="2">
    <source>
        <dbReference type="SAM" id="SignalP"/>
    </source>
</evidence>
<feature type="domain" description="Fibronectin type-III" evidence="3">
    <location>
        <begin position="352"/>
        <end position="454"/>
    </location>
</feature>
<dbReference type="PANTHER" id="PTHR46708:SF2">
    <property type="entry name" value="FIBRONECTIN TYPE-III DOMAIN-CONTAINING PROTEIN"/>
    <property type="match status" value="1"/>
</dbReference>
<keyword evidence="1" id="KW-0677">Repeat</keyword>